<dbReference type="PANTHER" id="PTHR45947:SF3">
    <property type="entry name" value="SULFOQUINOVOSYL TRANSFERASE SQD2"/>
    <property type="match status" value="1"/>
</dbReference>
<evidence type="ECO:0000313" key="3">
    <source>
        <dbReference type="EMBL" id="PJM79672.1"/>
    </source>
</evidence>
<dbReference type="Gene3D" id="3.40.50.2000">
    <property type="entry name" value="Glycogen Phosphorylase B"/>
    <property type="match status" value="2"/>
</dbReference>
<proteinExistence type="predicted"/>
<comment type="caution">
    <text evidence="3">The sequence shown here is derived from an EMBL/GenBank/DDBJ whole genome shotgun (WGS) entry which is preliminary data.</text>
</comment>
<keyword evidence="1" id="KW-0808">Transferase</keyword>
<name>A0A2M9HS92_9BIFI</name>
<protein>
    <recommendedName>
        <fullName evidence="2">Glycosyl transferase family 1 domain-containing protein</fullName>
    </recommendedName>
</protein>
<accession>A0A2M9HS92</accession>
<dbReference type="CDD" id="cd03811">
    <property type="entry name" value="GT4_GT28_WabH-like"/>
    <property type="match status" value="1"/>
</dbReference>
<evidence type="ECO:0000259" key="2">
    <source>
        <dbReference type="Pfam" id="PF00534"/>
    </source>
</evidence>
<dbReference type="AlphaFoldDB" id="A0A2M9HS92"/>
<organism evidence="3 4">
    <name type="scientific">Bifidobacterium scaligerum</name>
    <dbReference type="NCBI Taxonomy" id="2052656"/>
    <lineage>
        <taxon>Bacteria</taxon>
        <taxon>Bacillati</taxon>
        <taxon>Actinomycetota</taxon>
        <taxon>Actinomycetes</taxon>
        <taxon>Bifidobacteriales</taxon>
        <taxon>Bifidobacteriaceae</taxon>
        <taxon>Bifidobacterium</taxon>
    </lineage>
</organism>
<dbReference type="Pfam" id="PF00534">
    <property type="entry name" value="Glycos_transf_1"/>
    <property type="match status" value="1"/>
</dbReference>
<gene>
    <name evidence="3" type="ORF">CUU80_00500</name>
</gene>
<reference evidence="3 4" key="1">
    <citation type="submission" date="2017-11" db="EMBL/GenBank/DDBJ databases">
        <title>Draft genome sequences of strains TRE 1, TRE D, TRE H and TRI 7, isolated from tamarins, belonging to four potential novel Bifidobacterium species.</title>
        <authorList>
            <person name="Mattarelli P."/>
            <person name="Modesto M."/>
            <person name="Bonetti A."/>
            <person name="Puglisi E."/>
            <person name="Morelli L."/>
        </authorList>
    </citation>
    <scope>NUCLEOTIDE SEQUENCE [LARGE SCALE GENOMIC DNA]</scope>
    <source>
        <strain evidence="4">TRED</strain>
    </source>
</reference>
<feature type="domain" description="Glycosyl transferase family 1" evidence="2">
    <location>
        <begin position="229"/>
        <end position="377"/>
    </location>
</feature>
<dbReference type="GO" id="GO:0016757">
    <property type="term" value="F:glycosyltransferase activity"/>
    <property type="evidence" value="ECO:0007669"/>
    <property type="project" value="InterPro"/>
</dbReference>
<evidence type="ECO:0000313" key="4">
    <source>
        <dbReference type="Proteomes" id="UP000228755"/>
    </source>
</evidence>
<dbReference type="PANTHER" id="PTHR45947">
    <property type="entry name" value="SULFOQUINOVOSYL TRANSFERASE SQD2"/>
    <property type="match status" value="1"/>
</dbReference>
<dbReference type="Proteomes" id="UP000228755">
    <property type="component" value="Unassembled WGS sequence"/>
</dbReference>
<sequence length="399" mass="44723">MDRGTMSAAGRRIAVCGHHDTRGGTEKAMSRTLSLLSRQGFDIVFVTKANVAVMRDLLPDGVTVAYVSADNMWGRFLGTLLAADERPKWWMRAIRKTLHLLSGKRHYWAYEYAERHLTGISEERFDAVLDFEGYGFIETVIGTHLNAPVRATWVHDENLKRLALGYPYLVRYDRIFCVSHAVQAAVAQRYPQLADRTRVLLNPVDADAIRRQARMEAPVLLQEEVPTAFRLVTVCRLVPEKNLELSMQVAAALRDRGLEFVWEVFGEGPDRGALQNLIDRMNLSGRFVLRGAIDNPYPSMAQADVYVQTSGHEGFGLAVQEAKILGVPVVVTDIPAFREQVVDGQTGFIRPPDATVLADVIIRLAGHPEERRRIAENLAALDWTDAQDESPLFEFLGLE</sequence>
<keyword evidence="4" id="KW-1185">Reference proteome</keyword>
<dbReference type="EMBL" id="PGLQ01000001">
    <property type="protein sequence ID" value="PJM79672.1"/>
    <property type="molecule type" value="Genomic_DNA"/>
</dbReference>
<dbReference type="InterPro" id="IPR001296">
    <property type="entry name" value="Glyco_trans_1"/>
</dbReference>
<dbReference type="InterPro" id="IPR050194">
    <property type="entry name" value="Glycosyltransferase_grp1"/>
</dbReference>
<dbReference type="SUPFAM" id="SSF53756">
    <property type="entry name" value="UDP-Glycosyltransferase/glycogen phosphorylase"/>
    <property type="match status" value="1"/>
</dbReference>
<evidence type="ECO:0000256" key="1">
    <source>
        <dbReference type="ARBA" id="ARBA00022679"/>
    </source>
</evidence>